<sequence length="29" mass="3289">SVTPRIRNGPKMQIFEKLQVQLTVTIHGP</sequence>
<evidence type="ECO:0000313" key="1">
    <source>
        <dbReference type="EMBL" id="WMV19391.1"/>
    </source>
</evidence>
<name>A0AAF0QF40_SOLVR</name>
<proteinExistence type="predicted"/>
<gene>
    <name evidence="1" type="ORF">MTR67_012776</name>
</gene>
<feature type="non-terminal residue" evidence="1">
    <location>
        <position position="1"/>
    </location>
</feature>
<keyword evidence="2" id="KW-1185">Reference proteome</keyword>
<protein>
    <submittedName>
        <fullName evidence="1">Uncharacterized protein</fullName>
    </submittedName>
</protein>
<dbReference type="AlphaFoldDB" id="A0AAF0QF40"/>
<organism evidence="1 2">
    <name type="scientific">Solanum verrucosum</name>
    <dbReference type="NCBI Taxonomy" id="315347"/>
    <lineage>
        <taxon>Eukaryota</taxon>
        <taxon>Viridiplantae</taxon>
        <taxon>Streptophyta</taxon>
        <taxon>Embryophyta</taxon>
        <taxon>Tracheophyta</taxon>
        <taxon>Spermatophyta</taxon>
        <taxon>Magnoliopsida</taxon>
        <taxon>eudicotyledons</taxon>
        <taxon>Gunneridae</taxon>
        <taxon>Pentapetalae</taxon>
        <taxon>asterids</taxon>
        <taxon>lamiids</taxon>
        <taxon>Solanales</taxon>
        <taxon>Solanaceae</taxon>
        <taxon>Solanoideae</taxon>
        <taxon>Solaneae</taxon>
        <taxon>Solanum</taxon>
    </lineage>
</organism>
<dbReference type="Proteomes" id="UP001234989">
    <property type="component" value="Chromosome 3"/>
</dbReference>
<dbReference type="EMBL" id="CP133614">
    <property type="protein sequence ID" value="WMV19391.1"/>
    <property type="molecule type" value="Genomic_DNA"/>
</dbReference>
<evidence type="ECO:0000313" key="2">
    <source>
        <dbReference type="Proteomes" id="UP001234989"/>
    </source>
</evidence>
<reference evidence="1" key="1">
    <citation type="submission" date="2023-08" db="EMBL/GenBank/DDBJ databases">
        <title>A de novo genome assembly of Solanum verrucosum Schlechtendal, a Mexican diploid species geographically isolated from the other diploid A-genome species in potato relatives.</title>
        <authorList>
            <person name="Hosaka K."/>
        </authorList>
    </citation>
    <scope>NUCLEOTIDE SEQUENCE</scope>
    <source>
        <tissue evidence="1">Young leaves</tissue>
    </source>
</reference>
<accession>A0AAF0QF40</accession>